<accession>A0A1H8UC31</accession>
<evidence type="ECO:0000313" key="3">
    <source>
        <dbReference type="Proteomes" id="UP000198814"/>
    </source>
</evidence>
<dbReference type="AlphaFoldDB" id="A0A1H8UC31"/>
<reference evidence="3" key="1">
    <citation type="submission" date="2016-10" db="EMBL/GenBank/DDBJ databases">
        <authorList>
            <person name="Varghese N."/>
            <person name="Submissions S."/>
        </authorList>
    </citation>
    <scope>NUCLEOTIDE SEQUENCE [LARGE SCALE GENOMIC DNA]</scope>
    <source>
        <strain evidence="3">Nm76</strain>
    </source>
</reference>
<dbReference type="Proteomes" id="UP000198814">
    <property type="component" value="Unassembled WGS sequence"/>
</dbReference>
<protein>
    <submittedName>
        <fullName evidence="2">HD-like signal output (HDOD) domain, no enzymatic activity</fullName>
    </submittedName>
</protein>
<dbReference type="PANTHER" id="PTHR33525:SF3">
    <property type="entry name" value="RIBONUCLEASE Y"/>
    <property type="match status" value="1"/>
</dbReference>
<dbReference type="OrthoDB" id="9770715at2"/>
<feature type="domain" description="HDOD" evidence="1">
    <location>
        <begin position="14"/>
        <end position="207"/>
    </location>
</feature>
<dbReference type="Gene3D" id="1.10.3210.10">
    <property type="entry name" value="Hypothetical protein af1432"/>
    <property type="match status" value="1"/>
</dbReference>
<dbReference type="STRING" id="42354.SAMN05216333_13215"/>
<dbReference type="PROSITE" id="PS51833">
    <property type="entry name" value="HDOD"/>
    <property type="match status" value="1"/>
</dbReference>
<sequence>MDDPRTIVTNVRSIFSLPDVVVRVNDLIDSGEATNTELERVISSDPALTAKILKFANSSYFGFSGKVETVLKAIAIIGHKELRNLVLATSVTSTFKDIPPDLVDMDTFWNHSITCGVTARLLASSVDSRERFFIAGLLHGVGRLILFSQYPKESAKVLSCMNQGEDAVIQAERKIFGFTHAQLGAELLKQWKLPVNICKMVEYQFNPMQEKEFQYDASTLCAAVNIASYIQPCTNQPIEHEETISDRALQAWSFLGLSAEIVESVMTVAKLQVIEVFNAIR</sequence>
<evidence type="ECO:0000259" key="1">
    <source>
        <dbReference type="PROSITE" id="PS51833"/>
    </source>
</evidence>
<dbReference type="SUPFAM" id="SSF109604">
    <property type="entry name" value="HD-domain/PDEase-like"/>
    <property type="match status" value="1"/>
</dbReference>
<dbReference type="EMBL" id="FODO01000032">
    <property type="protein sequence ID" value="SEP00178.1"/>
    <property type="molecule type" value="Genomic_DNA"/>
</dbReference>
<organism evidence="2 3">
    <name type="scientific">Nitrosomonas oligotropha</name>
    <dbReference type="NCBI Taxonomy" id="42354"/>
    <lineage>
        <taxon>Bacteria</taxon>
        <taxon>Pseudomonadati</taxon>
        <taxon>Pseudomonadota</taxon>
        <taxon>Betaproteobacteria</taxon>
        <taxon>Nitrosomonadales</taxon>
        <taxon>Nitrosomonadaceae</taxon>
        <taxon>Nitrosomonas</taxon>
    </lineage>
</organism>
<name>A0A1H8UC31_9PROT</name>
<dbReference type="Pfam" id="PF08668">
    <property type="entry name" value="HDOD"/>
    <property type="match status" value="1"/>
</dbReference>
<gene>
    <name evidence="2" type="ORF">SAMN05216333_13215</name>
</gene>
<evidence type="ECO:0000313" key="2">
    <source>
        <dbReference type="EMBL" id="SEP00178.1"/>
    </source>
</evidence>
<keyword evidence="3" id="KW-1185">Reference proteome</keyword>
<dbReference type="PANTHER" id="PTHR33525">
    <property type="match status" value="1"/>
</dbReference>
<proteinExistence type="predicted"/>
<dbReference type="InterPro" id="IPR013976">
    <property type="entry name" value="HDOD"/>
</dbReference>
<dbReference type="RefSeq" id="WP_090321259.1">
    <property type="nucleotide sequence ID" value="NZ_FNOE01000025.1"/>
</dbReference>
<dbReference type="InterPro" id="IPR052340">
    <property type="entry name" value="RNase_Y/CdgJ"/>
</dbReference>